<keyword evidence="3" id="KW-1185">Reference proteome</keyword>
<dbReference type="Proteomes" id="UP000034196">
    <property type="component" value="Unassembled WGS sequence"/>
</dbReference>
<dbReference type="InterPro" id="IPR039708">
    <property type="entry name" value="MT1774/Rv1733c-like"/>
</dbReference>
<evidence type="ECO:0000313" key="3">
    <source>
        <dbReference type="Proteomes" id="UP000034196"/>
    </source>
</evidence>
<dbReference type="STRING" id="1428628.WN71_006590"/>
<dbReference type="EMBL" id="LAVA02000014">
    <property type="protein sequence ID" value="OIJ68693.1"/>
    <property type="molecule type" value="Genomic_DNA"/>
</dbReference>
<comment type="caution">
    <text evidence="2">The sequence shown here is derived from an EMBL/GenBank/DDBJ whole genome shotgun (WGS) entry which is preliminary data.</text>
</comment>
<keyword evidence="1" id="KW-1133">Transmembrane helix</keyword>
<evidence type="ECO:0000313" key="2">
    <source>
        <dbReference type="EMBL" id="OIJ68693.1"/>
    </source>
</evidence>
<name>A0A1J4P5D2_9ACTN</name>
<reference evidence="2" key="1">
    <citation type="submission" date="2016-10" db="EMBL/GenBank/DDBJ databases">
        <title>Genome sequence of Streptomyces mangrovisoli MUSC 149.</title>
        <authorList>
            <person name="Lee L.-H."/>
            <person name="Ser H.-L."/>
        </authorList>
    </citation>
    <scope>NUCLEOTIDE SEQUENCE [LARGE SCALE GENOMIC DNA]</scope>
    <source>
        <strain evidence="2">MUSC 149</strain>
    </source>
</reference>
<dbReference type="PANTHER" id="PTHR42305">
    <property type="entry name" value="MEMBRANE PROTEIN RV1733C-RELATED"/>
    <property type="match status" value="1"/>
</dbReference>
<dbReference type="PANTHER" id="PTHR42305:SF1">
    <property type="entry name" value="MEMBRANE PROTEIN RV1733C-RELATED"/>
    <property type="match status" value="1"/>
</dbReference>
<proteinExistence type="predicted"/>
<keyword evidence="1" id="KW-0472">Membrane</keyword>
<protein>
    <submittedName>
        <fullName evidence="2">Uncharacterized protein</fullName>
    </submittedName>
</protein>
<sequence>MRAMRTTRLWWRWRHNPLRRHDDTVEAWLVLAVWLAVVVGGGLAGLAAYRATDVTLAHQRAERHTATAVLVSGTLSSERADGSGLRVSATVRWTAYDGTVRTGSTLVGTGRKAGSAVTVWLDAQGRLTTEPPNSREAALEAGLLGFGAATGAAGAALGAGALARWRLDRRRYAAWDAEWNLVGPLWGHRTS</sequence>
<evidence type="ECO:0000256" key="1">
    <source>
        <dbReference type="SAM" id="Phobius"/>
    </source>
</evidence>
<keyword evidence="1" id="KW-0812">Transmembrane</keyword>
<organism evidence="2 3">
    <name type="scientific">Streptomyces mangrovisoli</name>
    <dbReference type="NCBI Taxonomy" id="1428628"/>
    <lineage>
        <taxon>Bacteria</taxon>
        <taxon>Bacillati</taxon>
        <taxon>Actinomycetota</taxon>
        <taxon>Actinomycetes</taxon>
        <taxon>Kitasatosporales</taxon>
        <taxon>Streptomycetaceae</taxon>
        <taxon>Streptomyces</taxon>
    </lineage>
</organism>
<gene>
    <name evidence="2" type="ORF">WN71_006590</name>
</gene>
<feature type="transmembrane region" description="Helical" evidence="1">
    <location>
        <begin position="141"/>
        <end position="163"/>
    </location>
</feature>
<accession>A0A1J4P5D2</accession>
<dbReference type="AlphaFoldDB" id="A0A1J4P5D2"/>
<feature type="transmembrane region" description="Helical" evidence="1">
    <location>
        <begin position="27"/>
        <end position="49"/>
    </location>
</feature>
<dbReference type="OrthoDB" id="4213157at2"/>